<dbReference type="EMBL" id="VUJU01017776">
    <property type="protein sequence ID" value="KAF0682162.1"/>
    <property type="molecule type" value="Genomic_DNA"/>
</dbReference>
<gene>
    <name evidence="1" type="ORF">FWK35_00037559</name>
</gene>
<evidence type="ECO:0000313" key="2">
    <source>
        <dbReference type="Proteomes" id="UP000478052"/>
    </source>
</evidence>
<proteinExistence type="predicted"/>
<keyword evidence="2" id="KW-1185">Reference proteome</keyword>
<dbReference type="Proteomes" id="UP000478052">
    <property type="component" value="Unassembled WGS sequence"/>
</dbReference>
<dbReference type="OrthoDB" id="7493609at2759"/>
<dbReference type="SUPFAM" id="SSF50630">
    <property type="entry name" value="Acid proteases"/>
    <property type="match status" value="1"/>
</dbReference>
<organism evidence="1 2">
    <name type="scientific">Aphis craccivora</name>
    <name type="common">Cowpea aphid</name>
    <dbReference type="NCBI Taxonomy" id="307492"/>
    <lineage>
        <taxon>Eukaryota</taxon>
        <taxon>Metazoa</taxon>
        <taxon>Ecdysozoa</taxon>
        <taxon>Arthropoda</taxon>
        <taxon>Hexapoda</taxon>
        <taxon>Insecta</taxon>
        <taxon>Pterygota</taxon>
        <taxon>Neoptera</taxon>
        <taxon>Paraneoptera</taxon>
        <taxon>Hemiptera</taxon>
        <taxon>Sternorrhyncha</taxon>
        <taxon>Aphidomorpha</taxon>
        <taxon>Aphidoidea</taxon>
        <taxon>Aphididae</taxon>
        <taxon>Aphidini</taxon>
        <taxon>Aphis</taxon>
        <taxon>Aphis</taxon>
    </lineage>
</organism>
<dbReference type="CDD" id="cd00303">
    <property type="entry name" value="retropepsin_like"/>
    <property type="match status" value="1"/>
</dbReference>
<name>A0A6G0VGT7_APHCR</name>
<comment type="caution">
    <text evidence="1">The sequence shown here is derived from an EMBL/GenBank/DDBJ whole genome shotgun (WGS) entry which is preliminary data.</text>
</comment>
<dbReference type="InterPro" id="IPR021109">
    <property type="entry name" value="Peptidase_aspartic_dom_sf"/>
</dbReference>
<accession>A0A6G0VGT7</accession>
<evidence type="ECO:0000313" key="1">
    <source>
        <dbReference type="EMBL" id="KAF0682162.1"/>
    </source>
</evidence>
<protein>
    <submittedName>
        <fullName evidence="1">Retrovirus-related Pol polyprotein</fullName>
    </submittedName>
</protein>
<sequence length="279" mass="32692">FHRKNHWTPGISVEMNSPLIFKNITINTIFPDLNIIKGNIGKYLNEYPNTLQLSNQNFVENKNKNNDDTITNMECRQRVLSIKVEYEGNEKYAILDTGSNLSCIDYSLTKNKQLMEPKENIIITGADNTELKQLGRIEITIQIKNYHYLINAYVIEGLHCKLLLGNDFNIKNNVIIDFKNRKIQITNNTIPMNEIWYDYNKNNITKIHTKINYITSIIYNEKGQNNIENKNITIPHEQKFNYKNTYTNTNKNEKEKKAIQTNDLKLETQILNKNEKKQS</sequence>
<dbReference type="Gene3D" id="2.40.70.10">
    <property type="entry name" value="Acid Proteases"/>
    <property type="match status" value="1"/>
</dbReference>
<feature type="non-terminal residue" evidence="1">
    <location>
        <position position="1"/>
    </location>
</feature>
<reference evidence="1 2" key="1">
    <citation type="submission" date="2019-08" db="EMBL/GenBank/DDBJ databases">
        <title>Whole genome of Aphis craccivora.</title>
        <authorList>
            <person name="Voronova N.V."/>
            <person name="Shulinski R.S."/>
            <person name="Bandarenka Y.V."/>
            <person name="Zhorov D.G."/>
            <person name="Warner D."/>
        </authorList>
    </citation>
    <scope>NUCLEOTIDE SEQUENCE [LARGE SCALE GENOMIC DNA]</scope>
    <source>
        <strain evidence="1">180601</strain>
        <tissue evidence="1">Whole Body</tissue>
    </source>
</reference>
<dbReference type="AlphaFoldDB" id="A0A6G0VGT7"/>